<evidence type="ECO:0000256" key="6">
    <source>
        <dbReference type="SAM" id="Phobius"/>
    </source>
</evidence>
<dbReference type="PANTHER" id="PTHR23513:SF6">
    <property type="entry name" value="MAJOR FACILITATOR SUPERFAMILY ASSOCIATED DOMAIN-CONTAINING PROTEIN"/>
    <property type="match status" value="1"/>
</dbReference>
<comment type="subcellular location">
    <subcellularLocation>
        <location evidence="1">Cell membrane</location>
        <topology evidence="1">Multi-pass membrane protein</topology>
    </subcellularLocation>
</comment>
<evidence type="ECO:0000256" key="3">
    <source>
        <dbReference type="ARBA" id="ARBA00022692"/>
    </source>
</evidence>
<evidence type="ECO:0000256" key="5">
    <source>
        <dbReference type="ARBA" id="ARBA00023136"/>
    </source>
</evidence>
<dbReference type="AlphaFoldDB" id="A0A919ILI4"/>
<keyword evidence="8" id="KW-1185">Reference proteome</keyword>
<gene>
    <name evidence="7" type="ORF">Acy02nite_57950</name>
</gene>
<sequence>MWLAFTASTLGTWLGFDAFPLIAILALHAGPAEVSLLSAAGLAVGALIAVPLGPWVEFRRKRPVMIAMDLVRFAALISIPVTYALNCLSFLQLVIVSVIAGAADIAFRAASGSFLKSLVAPRDLLTANGRFEATTWTATVLGPPLGNAAIGVLGPVITVAADAVSYLLSAAGIGAIGGPEPRPARTGGTRTGIGGWRYLLAHPALRPLLFNTVLVNGLILATAPLMAVLMLGRLGFPTWQYGLAFGLPCLGGLLGARLARRIVGRFGERRTLLVSGTLRACWSIGLAFVGPGTGGLVLVIAVQFGLVTCMGVFNPVFATYRLEQTATDRVARTLTAWSITSSATIAAMTALWGVLAAVTSPRAAIALAGLLLLATPLLLPRIDQKTLSPYGH</sequence>
<organism evidence="7 8">
    <name type="scientific">Actinoplanes cyaneus</name>
    <dbReference type="NCBI Taxonomy" id="52696"/>
    <lineage>
        <taxon>Bacteria</taxon>
        <taxon>Bacillati</taxon>
        <taxon>Actinomycetota</taxon>
        <taxon>Actinomycetes</taxon>
        <taxon>Micromonosporales</taxon>
        <taxon>Micromonosporaceae</taxon>
        <taxon>Actinoplanes</taxon>
    </lineage>
</organism>
<keyword evidence="4 6" id="KW-1133">Transmembrane helix</keyword>
<feature type="transmembrane region" description="Helical" evidence="6">
    <location>
        <begin position="361"/>
        <end position="379"/>
    </location>
</feature>
<reference evidence="7" key="1">
    <citation type="submission" date="2021-01" db="EMBL/GenBank/DDBJ databases">
        <title>Whole genome shotgun sequence of Actinoplanes cyaneus NBRC 14990.</title>
        <authorList>
            <person name="Komaki H."/>
            <person name="Tamura T."/>
        </authorList>
    </citation>
    <scope>NUCLEOTIDE SEQUENCE</scope>
    <source>
        <strain evidence="7">NBRC 14990</strain>
    </source>
</reference>
<feature type="transmembrane region" description="Helical" evidence="6">
    <location>
        <begin position="334"/>
        <end position="355"/>
    </location>
</feature>
<evidence type="ECO:0000256" key="1">
    <source>
        <dbReference type="ARBA" id="ARBA00004651"/>
    </source>
</evidence>
<keyword evidence="3 6" id="KW-0812">Transmembrane</keyword>
<evidence type="ECO:0000313" key="7">
    <source>
        <dbReference type="EMBL" id="GID67914.1"/>
    </source>
</evidence>
<feature type="transmembrane region" description="Helical" evidence="6">
    <location>
        <begin position="238"/>
        <end position="259"/>
    </location>
</feature>
<dbReference type="Pfam" id="PF07690">
    <property type="entry name" value="MFS_1"/>
    <property type="match status" value="1"/>
</dbReference>
<dbReference type="InterPro" id="IPR036259">
    <property type="entry name" value="MFS_trans_sf"/>
</dbReference>
<dbReference type="Proteomes" id="UP000619479">
    <property type="component" value="Unassembled WGS sequence"/>
</dbReference>
<dbReference type="GO" id="GO:0005886">
    <property type="term" value="C:plasma membrane"/>
    <property type="evidence" value="ECO:0007669"/>
    <property type="project" value="UniProtKB-SubCell"/>
</dbReference>
<dbReference type="CDD" id="cd06173">
    <property type="entry name" value="MFS_MefA_like"/>
    <property type="match status" value="1"/>
</dbReference>
<proteinExistence type="predicted"/>
<comment type="caution">
    <text evidence="7">The sequence shown here is derived from an EMBL/GenBank/DDBJ whole genome shotgun (WGS) entry which is preliminary data.</text>
</comment>
<dbReference type="Gene3D" id="1.20.1250.20">
    <property type="entry name" value="MFS general substrate transporter like domains"/>
    <property type="match status" value="1"/>
</dbReference>
<accession>A0A919ILI4</accession>
<dbReference type="GO" id="GO:0022857">
    <property type="term" value="F:transmembrane transporter activity"/>
    <property type="evidence" value="ECO:0007669"/>
    <property type="project" value="InterPro"/>
</dbReference>
<keyword evidence="2" id="KW-1003">Cell membrane</keyword>
<dbReference type="SUPFAM" id="SSF103473">
    <property type="entry name" value="MFS general substrate transporter"/>
    <property type="match status" value="1"/>
</dbReference>
<dbReference type="InterPro" id="IPR011701">
    <property type="entry name" value="MFS"/>
</dbReference>
<evidence type="ECO:0000256" key="4">
    <source>
        <dbReference type="ARBA" id="ARBA00022989"/>
    </source>
</evidence>
<feature type="transmembrane region" description="Helical" evidence="6">
    <location>
        <begin position="34"/>
        <end position="52"/>
    </location>
</feature>
<feature type="transmembrane region" description="Helical" evidence="6">
    <location>
        <begin position="296"/>
        <end position="322"/>
    </location>
</feature>
<evidence type="ECO:0000313" key="8">
    <source>
        <dbReference type="Proteomes" id="UP000619479"/>
    </source>
</evidence>
<protein>
    <submittedName>
        <fullName evidence="7">MFS transporter</fullName>
    </submittedName>
</protein>
<feature type="transmembrane region" description="Helical" evidence="6">
    <location>
        <begin position="271"/>
        <end position="290"/>
    </location>
</feature>
<feature type="transmembrane region" description="Helical" evidence="6">
    <location>
        <begin position="208"/>
        <end position="232"/>
    </location>
</feature>
<dbReference type="EMBL" id="BOMH01000041">
    <property type="protein sequence ID" value="GID67914.1"/>
    <property type="molecule type" value="Genomic_DNA"/>
</dbReference>
<keyword evidence="5 6" id="KW-0472">Membrane</keyword>
<dbReference type="PANTHER" id="PTHR23513">
    <property type="entry name" value="INTEGRAL MEMBRANE EFFLUX PROTEIN-RELATED"/>
    <property type="match status" value="1"/>
</dbReference>
<evidence type="ECO:0000256" key="2">
    <source>
        <dbReference type="ARBA" id="ARBA00022475"/>
    </source>
</evidence>
<name>A0A919ILI4_9ACTN</name>